<evidence type="ECO:0000313" key="1">
    <source>
        <dbReference type="EMBL" id="PKG30841.1"/>
    </source>
</evidence>
<proteinExistence type="predicted"/>
<accession>A0A2N0ZMU8</accession>
<name>A0A2N0ZMU8_9BACI</name>
<organism evidence="1 2">
    <name type="scientific">Cytobacillus horneckiae</name>
    <dbReference type="NCBI Taxonomy" id="549687"/>
    <lineage>
        <taxon>Bacteria</taxon>
        <taxon>Bacillati</taxon>
        <taxon>Bacillota</taxon>
        <taxon>Bacilli</taxon>
        <taxon>Bacillales</taxon>
        <taxon>Bacillaceae</taxon>
        <taxon>Cytobacillus</taxon>
    </lineage>
</organism>
<dbReference type="EMBL" id="PISD01000004">
    <property type="protein sequence ID" value="PKG30841.1"/>
    <property type="molecule type" value="Genomic_DNA"/>
</dbReference>
<dbReference type="RefSeq" id="WP_066192328.1">
    <property type="nucleotide sequence ID" value="NZ_JARMMB010000052.1"/>
</dbReference>
<comment type="caution">
    <text evidence="1">The sequence shown here is derived from an EMBL/GenBank/DDBJ whole genome shotgun (WGS) entry which is preliminary data.</text>
</comment>
<sequence>MSYSKVFKYNEKGTNIPALVPYNPEKETYYELIKKSRKKGLRQIIINSEIMTELMYNTLSHEGLILDINLSDNTDKISKDNVESILHAIRKNKLNFIKLREELDWAIERESIDISNIIIYIDNIKLEIKSNGIIIGEINNYFFDKVMKPTLENYLNG</sequence>
<keyword evidence="2" id="KW-1185">Reference proteome</keyword>
<evidence type="ECO:0000313" key="2">
    <source>
        <dbReference type="Proteomes" id="UP000233343"/>
    </source>
</evidence>
<reference evidence="1 2" key="1">
    <citation type="journal article" date="2010" name="Int. J. Syst. Evol. Microbiol.">
        <title>Bacillus horneckiae sp. nov., isolated from a spacecraft-assembly clean room.</title>
        <authorList>
            <person name="Vaishampayan P."/>
            <person name="Probst A."/>
            <person name="Krishnamurthi S."/>
            <person name="Ghosh S."/>
            <person name="Osman S."/>
            <person name="McDowall A."/>
            <person name="Ruckmani A."/>
            <person name="Mayilraj S."/>
            <person name="Venkateswaran K."/>
        </authorList>
    </citation>
    <scope>NUCLEOTIDE SEQUENCE [LARGE SCALE GENOMIC DNA]</scope>
    <source>
        <strain evidence="2">1PO1SC</strain>
    </source>
</reference>
<dbReference type="AlphaFoldDB" id="A0A2N0ZMU8"/>
<gene>
    <name evidence="1" type="ORF">CWS20_01085</name>
</gene>
<dbReference type="Proteomes" id="UP000233343">
    <property type="component" value="Unassembled WGS sequence"/>
</dbReference>
<protein>
    <submittedName>
        <fullName evidence="1">Uncharacterized protein</fullName>
    </submittedName>
</protein>